<reference evidence="2" key="1">
    <citation type="submission" date="2020-10" db="EMBL/GenBank/DDBJ databases">
        <title>Sequencing the genomes of 1000 actinobacteria strains.</title>
        <authorList>
            <person name="Klenk H.-P."/>
        </authorList>
    </citation>
    <scope>NUCLEOTIDE SEQUENCE</scope>
    <source>
        <strain evidence="2">DSM 45354</strain>
    </source>
</reference>
<dbReference type="AlphaFoldDB" id="A0A927N4Y7"/>
<proteinExistence type="predicted"/>
<dbReference type="SUPFAM" id="SSF50939">
    <property type="entry name" value="Sialidases"/>
    <property type="match status" value="1"/>
</dbReference>
<dbReference type="InterPro" id="IPR036278">
    <property type="entry name" value="Sialidase_sf"/>
</dbReference>
<evidence type="ECO:0000256" key="1">
    <source>
        <dbReference type="SAM" id="MobiDB-lite"/>
    </source>
</evidence>
<comment type="caution">
    <text evidence="2">The sequence shown here is derived from an EMBL/GenBank/DDBJ whole genome shotgun (WGS) entry which is preliminary data.</text>
</comment>
<dbReference type="RefSeq" id="WP_192755757.1">
    <property type="nucleotide sequence ID" value="NZ_BAABJL010000084.1"/>
</dbReference>
<dbReference type="Gene3D" id="2.130.10.10">
    <property type="entry name" value="YVTN repeat-like/Quinoprotein amine dehydrogenase"/>
    <property type="match status" value="1"/>
</dbReference>
<organism evidence="2 3">
    <name type="scientific">Actinopolymorpha pittospori</name>
    <dbReference type="NCBI Taxonomy" id="648752"/>
    <lineage>
        <taxon>Bacteria</taxon>
        <taxon>Bacillati</taxon>
        <taxon>Actinomycetota</taxon>
        <taxon>Actinomycetes</taxon>
        <taxon>Propionibacteriales</taxon>
        <taxon>Actinopolymorphaceae</taxon>
        <taxon>Actinopolymorpha</taxon>
    </lineage>
</organism>
<accession>A0A927N4Y7</accession>
<dbReference type="InterPro" id="IPR015943">
    <property type="entry name" value="WD40/YVTN_repeat-like_dom_sf"/>
</dbReference>
<dbReference type="EMBL" id="JADBEM010000001">
    <property type="protein sequence ID" value="MBE1612770.1"/>
    <property type="molecule type" value="Genomic_DNA"/>
</dbReference>
<dbReference type="PANTHER" id="PTHR47199">
    <property type="entry name" value="PHOTOSYSTEM II STABILITY/ASSEMBLY FACTOR HCF136, CHLOROPLASTIC"/>
    <property type="match status" value="1"/>
</dbReference>
<dbReference type="PANTHER" id="PTHR47199:SF2">
    <property type="entry name" value="PHOTOSYSTEM II STABILITY_ASSEMBLY FACTOR HCF136, CHLOROPLASTIC"/>
    <property type="match status" value="1"/>
</dbReference>
<dbReference type="Proteomes" id="UP000638648">
    <property type="component" value="Unassembled WGS sequence"/>
</dbReference>
<evidence type="ECO:0000313" key="3">
    <source>
        <dbReference type="Proteomes" id="UP000638648"/>
    </source>
</evidence>
<feature type="region of interest" description="Disordered" evidence="1">
    <location>
        <begin position="38"/>
        <end position="63"/>
    </location>
</feature>
<evidence type="ECO:0000313" key="2">
    <source>
        <dbReference type="EMBL" id="MBE1612770.1"/>
    </source>
</evidence>
<feature type="compositionally biased region" description="Low complexity" evidence="1">
    <location>
        <begin position="53"/>
        <end position="63"/>
    </location>
</feature>
<keyword evidence="3" id="KW-1185">Reference proteome</keyword>
<name>A0A927N4Y7_9ACTN</name>
<protein>
    <submittedName>
        <fullName evidence="2">Photosystem II stability/assembly factor-like uncharacterized protein</fullName>
    </submittedName>
</protein>
<gene>
    <name evidence="2" type="ORF">HEB94_009618</name>
</gene>
<sequence>MARTGKVAIAGLAAMVVVDAVLVAMAVRHVRGGSPDLTDVVATPLPTSTSREGPAGRPTTRPTPTQYAARVVVDIGSGDAVARARTGTCGRGGGTVELSRDGGETFARTSVPGAQVILRVAASNIDRTTVIASDAKCGALSTYQTTNGGGTWSQSDGSAGSWHRVAKAAASLHAPEGDVEVPCAGGGVVTGFSTLTNSQVFALCAKGTVLATSDAGESWEQRGTAAGADDLDFVDSQTGLAAAVGDRSCAGVAILRTVDGGETWTRRACVKSAQSALPDISADASRAYLAQGATVWFSADGGATWAVRARG</sequence>